<dbReference type="AlphaFoldDB" id="A0A6P8W1D8"/>
<keyword evidence="2" id="KW-0964">Secreted</keyword>
<proteinExistence type="predicted"/>
<evidence type="ECO:0000259" key="4">
    <source>
        <dbReference type="SMART" id="SM01318"/>
    </source>
</evidence>
<feature type="domain" description="Single" evidence="4">
    <location>
        <begin position="39"/>
        <end position="106"/>
    </location>
</feature>
<dbReference type="SMART" id="SM01318">
    <property type="entry name" value="SVWC"/>
    <property type="match status" value="1"/>
</dbReference>
<feature type="signal peptide" evidence="3">
    <location>
        <begin position="1"/>
        <end position="23"/>
    </location>
</feature>
<dbReference type="GeneID" id="117563299"/>
<protein>
    <submittedName>
        <fullName evidence="6">Uncharacterized protein LOC117563299</fullName>
    </submittedName>
</protein>
<dbReference type="InterPro" id="IPR053308">
    <property type="entry name" value="Vago-like"/>
</dbReference>
<dbReference type="Proteomes" id="UP000515160">
    <property type="component" value="Chromosome 2L"/>
</dbReference>
<accession>A0A6P8W1D8</accession>
<gene>
    <name evidence="6" type="primary">LOC117563299</name>
</gene>
<dbReference type="PANTHER" id="PTHR39957">
    <property type="entry name" value="AT09846P1-RELATED"/>
    <property type="match status" value="1"/>
</dbReference>
<feature type="chain" id="PRO_5027581178" evidence="3">
    <location>
        <begin position="24"/>
        <end position="107"/>
    </location>
</feature>
<name>A0A6P8W1D8_DROAB</name>
<dbReference type="InterPro" id="IPR029277">
    <property type="entry name" value="SVWC_dom"/>
</dbReference>
<dbReference type="GO" id="GO:0005576">
    <property type="term" value="C:extracellular region"/>
    <property type="evidence" value="ECO:0007669"/>
    <property type="project" value="UniProtKB-SubCell"/>
</dbReference>
<comment type="subcellular location">
    <subcellularLocation>
        <location evidence="1">Secreted</location>
    </subcellularLocation>
</comment>
<dbReference type="OrthoDB" id="7901229at2759"/>
<sequence length="107" mass="11465">MKLFLNGILLVLLAMLLLPQTEAGMASGYFADPAHPGKCVIKPNLILNPGQIGKYPDMDCARIICGENSLGQIHTCGAVGAPPNCEVEPMFPNADYPKCCEVKMNCN</sequence>
<keyword evidence="3" id="KW-0732">Signal</keyword>
<dbReference type="RefSeq" id="XP_034097434.1">
    <property type="nucleotide sequence ID" value="XM_034241543.2"/>
</dbReference>
<dbReference type="Pfam" id="PF15430">
    <property type="entry name" value="SVWC"/>
    <property type="match status" value="1"/>
</dbReference>
<evidence type="ECO:0000313" key="6">
    <source>
        <dbReference type="RefSeq" id="XP_034097434.1"/>
    </source>
</evidence>
<keyword evidence="5" id="KW-1185">Reference proteome</keyword>
<dbReference type="PANTHER" id="PTHR39957:SF1">
    <property type="entry name" value="AT09846P1-RELATED"/>
    <property type="match status" value="1"/>
</dbReference>
<evidence type="ECO:0000256" key="2">
    <source>
        <dbReference type="ARBA" id="ARBA00022525"/>
    </source>
</evidence>
<organism evidence="5 6">
    <name type="scientific">Drosophila albomicans</name>
    <name type="common">Fruit fly</name>
    <dbReference type="NCBI Taxonomy" id="7291"/>
    <lineage>
        <taxon>Eukaryota</taxon>
        <taxon>Metazoa</taxon>
        <taxon>Ecdysozoa</taxon>
        <taxon>Arthropoda</taxon>
        <taxon>Hexapoda</taxon>
        <taxon>Insecta</taxon>
        <taxon>Pterygota</taxon>
        <taxon>Neoptera</taxon>
        <taxon>Endopterygota</taxon>
        <taxon>Diptera</taxon>
        <taxon>Brachycera</taxon>
        <taxon>Muscomorpha</taxon>
        <taxon>Ephydroidea</taxon>
        <taxon>Drosophilidae</taxon>
        <taxon>Drosophila</taxon>
    </lineage>
</organism>
<reference evidence="6" key="1">
    <citation type="submission" date="2025-08" db="UniProtKB">
        <authorList>
            <consortium name="RefSeq"/>
        </authorList>
    </citation>
    <scope>IDENTIFICATION</scope>
    <source>
        <strain evidence="6">15112-1751.03</strain>
        <tissue evidence="6">Whole Adult</tissue>
    </source>
</reference>
<evidence type="ECO:0000256" key="1">
    <source>
        <dbReference type="ARBA" id="ARBA00004613"/>
    </source>
</evidence>
<evidence type="ECO:0000256" key="3">
    <source>
        <dbReference type="SAM" id="SignalP"/>
    </source>
</evidence>
<evidence type="ECO:0000313" key="5">
    <source>
        <dbReference type="Proteomes" id="UP000515160"/>
    </source>
</evidence>